<feature type="non-terminal residue" evidence="1">
    <location>
        <position position="1"/>
    </location>
</feature>
<feature type="non-terminal residue" evidence="1">
    <location>
        <position position="101"/>
    </location>
</feature>
<reference evidence="1" key="1">
    <citation type="submission" date="2022-03" db="EMBL/GenBank/DDBJ databases">
        <title>Draft genome sequence of Aduncisulcus paluster, a free-living microaerophilic Fornicata.</title>
        <authorList>
            <person name="Yuyama I."/>
            <person name="Kume K."/>
            <person name="Tamura T."/>
            <person name="Inagaki Y."/>
            <person name="Hashimoto T."/>
        </authorList>
    </citation>
    <scope>NUCLEOTIDE SEQUENCE</scope>
    <source>
        <strain evidence="1">NY0171</strain>
    </source>
</reference>
<name>A0ABQ5KA94_9EUKA</name>
<protein>
    <submittedName>
        <fullName evidence="1">Uncharacterized protein</fullName>
    </submittedName>
</protein>
<evidence type="ECO:0000313" key="1">
    <source>
        <dbReference type="EMBL" id="GKT28100.1"/>
    </source>
</evidence>
<accession>A0ABQ5KA94</accession>
<sequence length="101" mass="10823">QRDLSFDLVYRQLGNHVGFDKSGSNRIDQNVAFGNFNRQRTGGSNESGFGCGVIGLSGNACFAGGGSYVDDSSGPFTQHARNNGLGYIEKSGQVHLQYFVP</sequence>
<proteinExistence type="predicted"/>
<comment type="caution">
    <text evidence="1">The sequence shown here is derived from an EMBL/GenBank/DDBJ whole genome shotgun (WGS) entry which is preliminary data.</text>
</comment>
<evidence type="ECO:0000313" key="2">
    <source>
        <dbReference type="Proteomes" id="UP001057375"/>
    </source>
</evidence>
<dbReference type="EMBL" id="BQXS01007580">
    <property type="protein sequence ID" value="GKT28100.1"/>
    <property type="molecule type" value="Genomic_DNA"/>
</dbReference>
<gene>
    <name evidence="1" type="ORF">ADUPG1_004847</name>
</gene>
<keyword evidence="2" id="KW-1185">Reference proteome</keyword>
<organism evidence="1 2">
    <name type="scientific">Aduncisulcus paluster</name>
    <dbReference type="NCBI Taxonomy" id="2918883"/>
    <lineage>
        <taxon>Eukaryota</taxon>
        <taxon>Metamonada</taxon>
        <taxon>Carpediemonas-like organisms</taxon>
        <taxon>Aduncisulcus</taxon>
    </lineage>
</organism>
<dbReference type="Proteomes" id="UP001057375">
    <property type="component" value="Unassembled WGS sequence"/>
</dbReference>